<dbReference type="SUPFAM" id="SSF53067">
    <property type="entry name" value="Actin-like ATPase domain"/>
    <property type="match status" value="2"/>
</dbReference>
<feature type="region of interest" description="Disordered" evidence="2">
    <location>
        <begin position="378"/>
        <end position="433"/>
    </location>
</feature>
<dbReference type="InterPro" id="IPR043129">
    <property type="entry name" value="ATPase_NBD"/>
</dbReference>
<feature type="region of interest" description="Disordered" evidence="2">
    <location>
        <begin position="520"/>
        <end position="545"/>
    </location>
</feature>
<dbReference type="AlphaFoldDB" id="A0AAE0HCR3"/>
<gene>
    <name evidence="3" type="ORF">B0H64DRAFT_343039</name>
</gene>
<dbReference type="EMBL" id="JAUEPN010000005">
    <property type="protein sequence ID" value="KAK3293940.1"/>
    <property type="molecule type" value="Genomic_DNA"/>
</dbReference>
<organism evidence="3 4">
    <name type="scientific">Chaetomium fimeti</name>
    <dbReference type="NCBI Taxonomy" id="1854472"/>
    <lineage>
        <taxon>Eukaryota</taxon>
        <taxon>Fungi</taxon>
        <taxon>Dikarya</taxon>
        <taxon>Ascomycota</taxon>
        <taxon>Pezizomycotina</taxon>
        <taxon>Sordariomycetes</taxon>
        <taxon>Sordariomycetidae</taxon>
        <taxon>Sordariales</taxon>
        <taxon>Chaetomiaceae</taxon>
        <taxon>Chaetomium</taxon>
    </lineage>
</organism>
<feature type="compositionally biased region" description="Low complexity" evidence="2">
    <location>
        <begin position="414"/>
        <end position="433"/>
    </location>
</feature>
<keyword evidence="4" id="KW-1185">Reference proteome</keyword>
<dbReference type="SMART" id="SM00268">
    <property type="entry name" value="ACTIN"/>
    <property type="match status" value="1"/>
</dbReference>
<dbReference type="Gene3D" id="3.90.640.60">
    <property type="match status" value="1"/>
</dbReference>
<dbReference type="Proteomes" id="UP001278766">
    <property type="component" value="Unassembled WGS sequence"/>
</dbReference>
<reference evidence="3" key="1">
    <citation type="journal article" date="2023" name="Mol. Phylogenet. Evol.">
        <title>Genome-scale phylogeny and comparative genomics of the fungal order Sordariales.</title>
        <authorList>
            <person name="Hensen N."/>
            <person name="Bonometti L."/>
            <person name="Westerberg I."/>
            <person name="Brannstrom I.O."/>
            <person name="Guillou S."/>
            <person name="Cros-Aarteil S."/>
            <person name="Calhoun S."/>
            <person name="Haridas S."/>
            <person name="Kuo A."/>
            <person name="Mondo S."/>
            <person name="Pangilinan J."/>
            <person name="Riley R."/>
            <person name="LaButti K."/>
            <person name="Andreopoulos B."/>
            <person name="Lipzen A."/>
            <person name="Chen C."/>
            <person name="Yan M."/>
            <person name="Daum C."/>
            <person name="Ng V."/>
            <person name="Clum A."/>
            <person name="Steindorff A."/>
            <person name="Ohm R.A."/>
            <person name="Martin F."/>
            <person name="Silar P."/>
            <person name="Natvig D.O."/>
            <person name="Lalanne C."/>
            <person name="Gautier V."/>
            <person name="Ament-Velasquez S.L."/>
            <person name="Kruys A."/>
            <person name="Hutchinson M.I."/>
            <person name="Powell A.J."/>
            <person name="Barry K."/>
            <person name="Miller A.N."/>
            <person name="Grigoriev I.V."/>
            <person name="Debuchy R."/>
            <person name="Gladieux P."/>
            <person name="Hiltunen Thoren M."/>
            <person name="Johannesson H."/>
        </authorList>
    </citation>
    <scope>NUCLEOTIDE SEQUENCE</scope>
    <source>
        <strain evidence="3">CBS 168.71</strain>
    </source>
</reference>
<evidence type="ECO:0000313" key="3">
    <source>
        <dbReference type="EMBL" id="KAK3293940.1"/>
    </source>
</evidence>
<sequence>MSSQTGKWREEQVLVVCPGSQTTLAQLGCNELTPPVHRFPTRMFRDEESGDWRPHHTFKRKKEGSGVVAVEGEGVGVGAAGEEVWEYVEDVDSAEGAVYPIQAGRIANMDAFLAFLEHVHAQLTTTYHNTPVMLMASPQWTRPDCETITRYVFEKTKTPALCLIHSGVATQYGLKWPNMTVVDVGFEKVDITCIYDGRVVSHRDVGPDEGASGGEAFTRRLVKLLETKGFDHEMAEQLKRSAICEVLPYAPEQPGLMELPAETDVAVLAVAAAPVSEGPKIVEPAKSAAPVGDDDVNGEAKEPDDDGVLDVANIVASGQTREFLAKKEKEKAEKGKPGRKPKDKENAAADAAKAARLPNSKRLRNLFHYEELVTEDVPVAQPAKENGVKEVASAEGTTEGENGDAPKAEEPATEEQPQPADAQPAESAVTATERVTRRVRRDIEVGLERFQFADREEIDRIVMAIYNAVQGIEDMYMRPGCWENIVFVGNGARIRGLRDNILQTLQARHLVSPSSATMFTSELPSNMGTPSGTGSQTPTSSFAGAPHQLPTTSSVNPLLQAATTASLGVPGANVAGSNAGDAANSTSHHFHSQTPTNIRLAPLPAYLTEWTKHGFEEAMFLGAQVAARLAFCIHNLDAQGLEAQRLMSLSRVDYNELGPKGIRSHSMLG</sequence>
<accession>A0AAE0HCR3</accession>
<evidence type="ECO:0000256" key="2">
    <source>
        <dbReference type="SAM" id="MobiDB-lite"/>
    </source>
</evidence>
<dbReference type="Pfam" id="PF00022">
    <property type="entry name" value="Actin"/>
    <property type="match status" value="1"/>
</dbReference>
<feature type="compositionally biased region" description="Low complexity" evidence="2">
    <location>
        <begin position="528"/>
        <end position="541"/>
    </location>
</feature>
<comment type="similarity">
    <text evidence="1">Belongs to the actin family.</text>
</comment>
<dbReference type="InterPro" id="IPR004000">
    <property type="entry name" value="Actin"/>
</dbReference>
<name>A0AAE0HCR3_9PEZI</name>
<dbReference type="GeneID" id="87838217"/>
<feature type="region of interest" description="Disordered" evidence="2">
    <location>
        <begin position="284"/>
        <end position="306"/>
    </location>
</feature>
<dbReference type="PANTHER" id="PTHR11937">
    <property type="entry name" value="ACTIN"/>
    <property type="match status" value="1"/>
</dbReference>
<comment type="caution">
    <text evidence="3">The sequence shown here is derived from an EMBL/GenBank/DDBJ whole genome shotgun (WGS) entry which is preliminary data.</text>
</comment>
<feature type="region of interest" description="Disordered" evidence="2">
    <location>
        <begin position="320"/>
        <end position="357"/>
    </location>
</feature>
<evidence type="ECO:0000256" key="1">
    <source>
        <dbReference type="RuleBase" id="RU000487"/>
    </source>
</evidence>
<proteinExistence type="inferred from homology"/>
<dbReference type="Gene3D" id="3.30.420.40">
    <property type="match status" value="2"/>
</dbReference>
<evidence type="ECO:0000313" key="4">
    <source>
        <dbReference type="Proteomes" id="UP001278766"/>
    </source>
</evidence>
<feature type="compositionally biased region" description="Basic and acidic residues" evidence="2">
    <location>
        <begin position="323"/>
        <end position="347"/>
    </location>
</feature>
<dbReference type="RefSeq" id="XP_062657454.1">
    <property type="nucleotide sequence ID" value="XM_062801269.1"/>
</dbReference>
<reference evidence="3" key="2">
    <citation type="submission" date="2023-06" db="EMBL/GenBank/DDBJ databases">
        <authorList>
            <consortium name="Lawrence Berkeley National Laboratory"/>
            <person name="Haridas S."/>
            <person name="Hensen N."/>
            <person name="Bonometti L."/>
            <person name="Westerberg I."/>
            <person name="Brannstrom I.O."/>
            <person name="Guillou S."/>
            <person name="Cros-Aarteil S."/>
            <person name="Calhoun S."/>
            <person name="Kuo A."/>
            <person name="Mondo S."/>
            <person name="Pangilinan J."/>
            <person name="Riley R."/>
            <person name="Labutti K."/>
            <person name="Andreopoulos B."/>
            <person name="Lipzen A."/>
            <person name="Chen C."/>
            <person name="Yanf M."/>
            <person name="Daum C."/>
            <person name="Ng V."/>
            <person name="Clum A."/>
            <person name="Steindorff A."/>
            <person name="Ohm R."/>
            <person name="Martin F."/>
            <person name="Silar P."/>
            <person name="Natvig D."/>
            <person name="Lalanne C."/>
            <person name="Gautier V."/>
            <person name="Ament-Velasquez S.L."/>
            <person name="Kruys A."/>
            <person name="Hutchinson M.I."/>
            <person name="Powell A.J."/>
            <person name="Barry K."/>
            <person name="Miller A.N."/>
            <person name="Grigoriev I.V."/>
            <person name="Debuchy R."/>
            <person name="Gladieux P."/>
            <person name="Thoren M.H."/>
            <person name="Johannesson H."/>
        </authorList>
    </citation>
    <scope>NUCLEOTIDE SEQUENCE</scope>
    <source>
        <strain evidence="3">CBS 168.71</strain>
    </source>
</reference>
<protein>
    <submittedName>
        <fullName evidence="3">Uncharacterized protein</fullName>
    </submittedName>
</protein>
<feature type="compositionally biased region" description="Acidic residues" evidence="2">
    <location>
        <begin position="292"/>
        <end position="306"/>
    </location>
</feature>